<proteinExistence type="predicted"/>
<sequence length="99" mass="11445">MILTYDADCCPDTKKFFDEHRATTQEIEKKYGEKVSFAWIDIAIYDQLEHDKLMEVAEELNVNSVPAVVLLDNNRKVIKSWIGELNQEEVSQAIEQVVN</sequence>
<organism evidence="2 3">
    <name type="scientific">Desulfoscipio geothermicus DSM 3669</name>
    <dbReference type="NCBI Taxonomy" id="1121426"/>
    <lineage>
        <taxon>Bacteria</taxon>
        <taxon>Bacillati</taxon>
        <taxon>Bacillota</taxon>
        <taxon>Clostridia</taxon>
        <taxon>Eubacteriales</taxon>
        <taxon>Desulfallaceae</taxon>
        <taxon>Desulfoscipio</taxon>
    </lineage>
</organism>
<dbReference type="CDD" id="cd02947">
    <property type="entry name" value="TRX_family"/>
    <property type="match status" value="1"/>
</dbReference>
<evidence type="ECO:0000313" key="3">
    <source>
        <dbReference type="Proteomes" id="UP000199584"/>
    </source>
</evidence>
<dbReference type="InterPro" id="IPR036249">
    <property type="entry name" value="Thioredoxin-like_sf"/>
</dbReference>
<dbReference type="Gene3D" id="3.40.30.10">
    <property type="entry name" value="Glutaredoxin"/>
    <property type="match status" value="1"/>
</dbReference>
<evidence type="ECO:0000259" key="1">
    <source>
        <dbReference type="Pfam" id="PF13098"/>
    </source>
</evidence>
<protein>
    <submittedName>
        <fullName evidence="2">Thioredoxin-like domain</fullName>
    </submittedName>
</protein>
<dbReference type="Proteomes" id="UP000199584">
    <property type="component" value="Unassembled WGS sequence"/>
</dbReference>
<accession>A0A1I6D1V3</accession>
<reference evidence="3" key="1">
    <citation type="submission" date="2016-10" db="EMBL/GenBank/DDBJ databases">
        <authorList>
            <person name="Varghese N."/>
            <person name="Submissions S."/>
        </authorList>
    </citation>
    <scope>NUCLEOTIDE SEQUENCE [LARGE SCALE GENOMIC DNA]</scope>
    <source>
        <strain evidence="3">DSM 3669</strain>
    </source>
</reference>
<dbReference type="Pfam" id="PF13098">
    <property type="entry name" value="Thioredoxin_2"/>
    <property type="match status" value="1"/>
</dbReference>
<name>A0A1I6D1V3_9FIRM</name>
<gene>
    <name evidence="2" type="ORF">SAMN05660706_104108</name>
</gene>
<keyword evidence="3" id="KW-1185">Reference proteome</keyword>
<dbReference type="AlphaFoldDB" id="A0A1I6D1V3"/>
<feature type="domain" description="Thioredoxin-like fold" evidence="1">
    <location>
        <begin position="2"/>
        <end position="93"/>
    </location>
</feature>
<dbReference type="SUPFAM" id="SSF52833">
    <property type="entry name" value="Thioredoxin-like"/>
    <property type="match status" value="1"/>
</dbReference>
<dbReference type="EMBL" id="FOYM01000004">
    <property type="protein sequence ID" value="SFQ99474.1"/>
    <property type="molecule type" value="Genomic_DNA"/>
</dbReference>
<dbReference type="InterPro" id="IPR012336">
    <property type="entry name" value="Thioredoxin-like_fold"/>
</dbReference>
<evidence type="ECO:0000313" key="2">
    <source>
        <dbReference type="EMBL" id="SFQ99474.1"/>
    </source>
</evidence>